<feature type="compositionally biased region" description="Basic and acidic residues" evidence="1">
    <location>
        <begin position="20"/>
        <end position="36"/>
    </location>
</feature>
<comment type="caution">
    <text evidence="2">The sequence shown here is derived from an EMBL/GenBank/DDBJ whole genome shotgun (WGS) entry which is preliminary data.</text>
</comment>
<gene>
    <name evidence="2" type="ORF">R1sor_027475</name>
</gene>
<keyword evidence="3" id="KW-1185">Reference proteome</keyword>
<dbReference type="Proteomes" id="UP001633002">
    <property type="component" value="Unassembled WGS sequence"/>
</dbReference>
<proteinExistence type="predicted"/>
<dbReference type="EMBL" id="JBJQOH010000008">
    <property type="protein sequence ID" value="KAL3677527.1"/>
    <property type="molecule type" value="Genomic_DNA"/>
</dbReference>
<name>A0ABD3GH58_9MARC</name>
<feature type="compositionally biased region" description="Basic and acidic residues" evidence="1">
    <location>
        <begin position="44"/>
        <end position="53"/>
    </location>
</feature>
<feature type="compositionally biased region" description="Pro residues" evidence="1">
    <location>
        <begin position="1"/>
        <end position="12"/>
    </location>
</feature>
<evidence type="ECO:0000256" key="1">
    <source>
        <dbReference type="SAM" id="MobiDB-lite"/>
    </source>
</evidence>
<evidence type="ECO:0000313" key="3">
    <source>
        <dbReference type="Proteomes" id="UP001633002"/>
    </source>
</evidence>
<accession>A0ABD3GH58</accession>
<dbReference type="AlphaFoldDB" id="A0ABD3GH58"/>
<sequence>MGVDPRQPPGPKQDPQILKDPTKEKDFVEVPKRKGESSQLNGGEGEKDKKEANLIEEATDPAASVSKESGDNADELASVGDSQNTKDITGVPASDLVKNMVLETEVQPCLDLVHISDMIPMGSWARGCH</sequence>
<feature type="region of interest" description="Disordered" evidence="1">
    <location>
        <begin position="1"/>
        <end position="90"/>
    </location>
</feature>
<reference evidence="2 3" key="1">
    <citation type="submission" date="2024-09" db="EMBL/GenBank/DDBJ databases">
        <title>Chromosome-scale assembly of Riccia sorocarpa.</title>
        <authorList>
            <person name="Paukszto L."/>
        </authorList>
    </citation>
    <scope>NUCLEOTIDE SEQUENCE [LARGE SCALE GENOMIC DNA]</scope>
    <source>
        <strain evidence="2">LP-2024</strain>
        <tissue evidence="2">Aerial parts of the thallus</tissue>
    </source>
</reference>
<evidence type="ECO:0000313" key="2">
    <source>
        <dbReference type="EMBL" id="KAL3677527.1"/>
    </source>
</evidence>
<organism evidence="2 3">
    <name type="scientific">Riccia sorocarpa</name>
    <dbReference type="NCBI Taxonomy" id="122646"/>
    <lineage>
        <taxon>Eukaryota</taxon>
        <taxon>Viridiplantae</taxon>
        <taxon>Streptophyta</taxon>
        <taxon>Embryophyta</taxon>
        <taxon>Marchantiophyta</taxon>
        <taxon>Marchantiopsida</taxon>
        <taxon>Marchantiidae</taxon>
        <taxon>Marchantiales</taxon>
        <taxon>Ricciaceae</taxon>
        <taxon>Riccia</taxon>
    </lineage>
</organism>
<protein>
    <submittedName>
        <fullName evidence="2">Uncharacterized protein</fullName>
    </submittedName>
</protein>